<dbReference type="Gene3D" id="3.10.10.10">
    <property type="entry name" value="HIV Type 1 Reverse Transcriptase, subunit A, domain 1"/>
    <property type="match status" value="1"/>
</dbReference>
<dbReference type="SUPFAM" id="SSF56672">
    <property type="entry name" value="DNA/RNA polymerases"/>
    <property type="match status" value="1"/>
</dbReference>
<dbReference type="InterPro" id="IPR043502">
    <property type="entry name" value="DNA/RNA_pol_sf"/>
</dbReference>
<evidence type="ECO:0000256" key="1">
    <source>
        <dbReference type="SAM" id="MobiDB-lite"/>
    </source>
</evidence>
<protein>
    <recommendedName>
        <fullName evidence="3">Transposon Ty3-I Gag-Pol polyprotein</fullName>
    </recommendedName>
</protein>
<feature type="non-terminal residue" evidence="2">
    <location>
        <position position="168"/>
    </location>
</feature>
<accession>F1L916</accession>
<dbReference type="PANTHER" id="PTHR37984:SF5">
    <property type="entry name" value="PROTEIN NYNRIN-LIKE"/>
    <property type="match status" value="1"/>
</dbReference>
<sequence>MEPGHAVRQRPTDHSHRRQSIKKPSEPVTVFNPRERYLEVCGKLLGRCTTAKAALCLRSDAQPVFGPRRPVPYAALEAVEEELSRVENQVLITKVDYSRCAAPIVVVKKASGNLRICADFSTGLNDVLELQQVPIATARGHIRNAQWRRYFSQIDFAVMPIYKWRWTT</sequence>
<dbReference type="EMBL" id="JI174215">
    <property type="protein sequence ID" value="ADY46620.1"/>
    <property type="molecule type" value="mRNA"/>
</dbReference>
<feature type="region of interest" description="Disordered" evidence="1">
    <location>
        <begin position="1"/>
        <end position="25"/>
    </location>
</feature>
<evidence type="ECO:0008006" key="3">
    <source>
        <dbReference type="Google" id="ProtNLM"/>
    </source>
</evidence>
<dbReference type="AlphaFoldDB" id="F1L916"/>
<evidence type="ECO:0000313" key="2">
    <source>
        <dbReference type="EMBL" id="ADY46620.1"/>
    </source>
</evidence>
<dbReference type="InterPro" id="IPR050951">
    <property type="entry name" value="Retrovirus_Pol_polyprotein"/>
</dbReference>
<name>F1L916_ASCSU</name>
<reference evidence="2" key="1">
    <citation type="journal article" date="2011" name="Genome Res.">
        <title>Deep small RNA sequencing from the nematode Ascaris reveals conservation, functional diversification, and novel developmental profiles.</title>
        <authorList>
            <person name="Wang J."/>
            <person name="Czech B."/>
            <person name="Crunk A."/>
            <person name="Wallace A."/>
            <person name="Mitreva M."/>
            <person name="Hannon G.J."/>
            <person name="Davis R.E."/>
        </authorList>
    </citation>
    <scope>NUCLEOTIDE SEQUENCE</scope>
</reference>
<proteinExistence type="evidence at transcript level"/>
<organism evidence="2">
    <name type="scientific">Ascaris suum</name>
    <name type="common">Pig roundworm</name>
    <name type="synonym">Ascaris lumbricoides</name>
    <dbReference type="NCBI Taxonomy" id="6253"/>
    <lineage>
        <taxon>Eukaryota</taxon>
        <taxon>Metazoa</taxon>
        <taxon>Ecdysozoa</taxon>
        <taxon>Nematoda</taxon>
        <taxon>Chromadorea</taxon>
        <taxon>Rhabditida</taxon>
        <taxon>Spirurina</taxon>
        <taxon>Ascaridomorpha</taxon>
        <taxon>Ascaridoidea</taxon>
        <taxon>Ascarididae</taxon>
        <taxon>Ascaris</taxon>
    </lineage>
</organism>
<dbReference type="PANTHER" id="PTHR37984">
    <property type="entry name" value="PROTEIN CBG26694"/>
    <property type="match status" value="1"/>
</dbReference>